<keyword evidence="2" id="KW-1133">Transmembrane helix</keyword>
<dbReference type="InterPro" id="IPR013378">
    <property type="entry name" value="InlB-like_B-rpt"/>
</dbReference>
<proteinExistence type="predicted"/>
<keyword evidence="2" id="KW-0472">Membrane</keyword>
<dbReference type="Gene3D" id="2.160.20.110">
    <property type="match status" value="14"/>
</dbReference>
<evidence type="ECO:0000259" key="3">
    <source>
        <dbReference type="PROSITE" id="PS51766"/>
    </source>
</evidence>
<evidence type="ECO:0000256" key="1">
    <source>
        <dbReference type="ARBA" id="ARBA00004196"/>
    </source>
</evidence>
<dbReference type="PROSITE" id="PS00018">
    <property type="entry name" value="EF_HAND_1"/>
    <property type="match status" value="1"/>
</dbReference>
<dbReference type="Proteomes" id="UP000289841">
    <property type="component" value="Chromosome"/>
</dbReference>
<comment type="subcellular location">
    <subcellularLocation>
        <location evidence="1">Cell envelope</location>
    </subcellularLocation>
</comment>
<accession>A0A449BF55</accession>
<keyword evidence="2" id="KW-0812">Transmembrane</keyword>
<gene>
    <name evidence="4" type="ORF">NCTC10138_01474</name>
</gene>
<dbReference type="Pfam" id="PF00404">
    <property type="entry name" value="Dockerin_1"/>
    <property type="match status" value="1"/>
</dbReference>
<dbReference type="KEGG" id="aaxa:NCTC10138_01474"/>
<dbReference type="InterPro" id="IPR042229">
    <property type="entry name" value="Listeria/Bacterioides_rpt_sf"/>
</dbReference>
<sequence>MNSKLKKILITILMIIFSVTSILFISRKVNNSSEKENIEVVSRRDPFYSNGTFLSEEGTEIDPYVISSKSNMDELSRQVSEEKKTFKGKVFVVDANVSEIDLGNFVPIGTRTYPFEGIFDGYGTNFILNIDKPALELQGLFGHIRTGLIENVSVSGSITGYDFVGGIVGWQESGTVRNVYNTARIEATRNTAGGIVGYMGQGLLTNAYNRGEIISLDQAGGIVGYAHAAYDTKQNEITNVYSSGTVTSNNSTTTGGVIGLNQSASYNRNVRTNLYYDITVIANYDQSKKYKPSTDPSGQGLNSGIMFSQMSGKFGTGWVFREDSGSYSYYPQLTYFSAHTNKLISSSSMESVIYDTKDGIGTENKPFLLRSITDIEKLKTQLNTGETYKGFYFKIAEGRDYFNLGNFIPIGNNSHPFYGSFDGSNVEFTVNINSEASFQGLFGHFGYGTIKNLSVTGQVIGKDNVGGIVGYKESGTITNVYNKANIKGTNYVGGIVGNHGTGLLTQSYNSGDVTATATRAGGIVGHLNQGTINHTYNRGEIIAEAQAGGIIGYAYAAYDTKQNEITDSYSAGLVSAGQQSVGGVIGTDQTASYNRNTRARLYYDTSILVQYDQPKTYKPSVAIGAQYGLTSAQLLYGGFDLLKMSTGIWHYEPKNGTTAYYPQLLVFANHSKTDISGDSFNSVSYEVGDGLGTKDIPFLIRTKEDMDELSKKVAAGNTFIGYYFKVDDNINEIDLEDFIAIGTRTYPFEGTFDGNSVNFILNIDKPALELQGLFGHIRTGLIENVSVSGSVIGYDYVGGIVGLQESGTVRNVYNTARIEATRNTAGGIVGYMGQGLLTNAYNRGEIISLDQAGGIVGYAHAAYDTKQNEITNVYSSGTVTSNNSTTTGGVIGLNQSASYNRNVRTNLYYDITVIANYDQSKKYKPSTDPSGQGLNSGIMFSQMSGKFGTGWVFKESTKTDAYYPQLAVFSNDSYEPIRVQSEESVKINIEGGLGTEEFPFWIYTIEDIEDLKEKIEKGNTFKGFFFKMDINVTEMDLGNFIPIGNNSHPFYGSFDGSNVEFTVNINSEASFQGLFGHFGYGTIKNLSVTGQVIGKDNVGGIVGYKESGTITNVYNKANIKGTNYVGGIVGNHGTGLLTQSYNSGDVTATATRAGGIVGHLNQGTINHTYNRGEIIAEAQAGGIIGYAYAAYDTKQNEITDSYSAGLVSAGQQSVGGVIGTDQTASYNRNTRARLYYDTSILVQYDQPKTYKPSVAIGAQYGLTSAQLLYGGFDLLKMSTGIWHYEPKNGTTAYYPQLLVFANHSKTDISGDSFNSVSYEVGDGLGTKDIPFLIRTKEDMDELSKKVAAGNTFIGYYFKVDDNINEIDLEDFIAIGTRTYPFEGTFDGNSVNFILNIDKPALELQGLFGHIRTGLIENVSISGSITGYDFVGGIVGWQESGTVRNVYNTARIEATRNTAGGIVGYMGQGLLTNAYNRGEIISLDQAGGIVGYAHAAYDTKQNEITNVYSSGTVTSNNSTTTGGVIGLNQSASYNRNVRTNLYYDITVIANYDQSKKYKPSTDPSGQGLNSGIMFSQMSGKFGTGWVFKESTKTDAYYPQLAVFSNDSYEPIRVQSEESVKINIEGGLGTEEFPFWIYTIEDIEDLKEKIEKGNTFKGFFFKMDINVTEMDLGNFIPIGNNSHPFYGSFDGSNVEFTVNINSEASFQGLFGHFGYGTIKNLSVTGQVIGKDNVGGIVGYKESGTITNVYNKANIKGTNYVGGIVGNHGTGLLTQSYNSGDVTATATRAGGIVGHLNQGTINHTYNRGEIIAEAQAGGIVGYAYAAYDTKQNEITDSYSAGLVSAGQQSVGGVIGTDQSASYNRNTRARLYYDASILINYKPTKPYKPSTAISGQGLDKVSMIENGLLNRGFSSSIWEFRLIEGNYAYYPQLKVFANHESNTVKRDSVLSVRTNPFMGDGTKDSPYLIRTAQDMLNLSNAITNDFDAEDTYYKVAAGAMVFDLTTNGFTGIGSKNTPFKGHFDGSHATFILNINATSNYQGLFGYISQESTVANLAVKGNVRAQEYVGGVIGYNDGTVENVYNVATIEGSQYIGGVIGYNGGSLSMTYNTGHIFASGKYAGGITGYNQGSIENGYSSARVHATQYVGGVTGFNTGSLANLYYNKTMIEFYSPGNGLQKPSFAIGNQQNSDDVTGLGKEEMFNLNTMNFDSTMWTVKNKTGMWDYFPQLTSFASFGSTVTTNSIESVRIIRFASGNGDENSPYIIRNAEDMVVLTEVAKEDSLSGIYFKVLDGVQTIDLTNENEELISKNMTFSPIGSDSRRFKGIFDGNGVTFKINIKGGNFAGLFSVTENATLKNFSTTGQVSGADNSAAVVGYALNTTISNVYNKAVVIATGAHIGGIVGLANKTTAGVTKLNHVYNDASITGRRVVAGIVGNAENGTQISYAYNTGDITATADYAAGIASYLNNGLIHNAYNAATIRGGSIVGGIVGNLAGISAVTNSYYDASIIDADTRTVGVKPVQAINNALDKEDVKGIGKAYLTGETQLSFDRNQWIYIANDGVNAYYPQLKVFAEGKYPSIKEDSYESVKSYIFAGLGTDASPYIIVNEFDMVILSNLVSKGEDFTDVYFRVRDNASEFDMTQPGLSYVPIGTQAIPFNGQFNGSGVNFKLSLQGSKDYQGLFGFTGSQSVIYQLSISGQIEANDYVGSVVGYNQGLVHTVYSTAKINGRDNVGGIIGYNAGDLNNTYYISTLNARNNVGGIIGLNKGTINDGYAVAKISGQSNSTLGGVIGYNEGTAERLYYDKEIADIYKVSNALKPQKAIGNQAETVDVLGLSSAVMHNGKLDSFGFNDTSKWLPLTPYSFEIYYLQLTYFGKHKTKIIVDLSKKSVSAMRFKEGTGLEDDPYIIRNADDMKAVSDLIIARNNLKGIYFKVADEVEEIDLTTLTPNYVPIGNESYKFEGSFDGTFTKFNVNLKIDAWYQGLFGYIGSSGVVKNLYVTGKLEARRFVGGIAGRNWGLIENVYNQATVVAYDYYAGGIVGYNDGTIRNAYNIANIKITNYDHVGGIAGGQARNSLIENVYNTGNIHGRYYVGGLVGYVSGTVQNGYSVGVTTAVGQPGGVLGTADGNAIAKNLYYDMSVMMTSKLSGTKATTAIAGLVDKDDIKGLTTAALSGGYLPDAVFDDGIFKFRSNQAYQAYHPQLTAFADSTLSYIKMDSLDSVERQIFQGDGTEENPYLIISNSDMKALSLIVLQGTDTENIYFKVYKEKLIFDLAIAKLDYLAIGSVITPFKGHFDGNGAIFNLNINKTADYQGLFGYAAENASIKNLTVTGKVTGKNYTAGIVGYNQSILENVINEATITGDTHIAGIAGYNKANIINSYNTGKIQAFGDFVGGLAGVNAGEAIIEYSYNMGNIKSDHANVGGLVGNNLDNGTIRFSFNHGDVTASGNYVGGITAINYGHVQDVYNTGNIETGQGYIAGLVAMNYGDIHTSYAAGHIIGQSYVAGLVVFNYGTVEKLYYDSENVIPQKAQKVFAPVKSAIYQVEDTMDVKSLTLEQMTGLYAIGNNDEQMNISKEYYNLRKGNDFTSYYPEILYFTTKDTTRQEHSKISVRDQRLTGNGTLQDPYLIYDGYDLMTIDEFLLNGNDFTGKHFKVADGVKVIDLTIKDVAFKPIGNDQAFFNAKLNGNGANFIITLDSKDQDYQALFHTLGNQANVNNFSISGTVFGRSYVGAVAGRNYGTIAQVTSSVFIKTFGSNSESGNSVGGITGVNGGTIKNTFNLGIVESIGSFVGGIAGENEGNIQDSYNKGNISGRSMIGGIAGINRGEIIRTYNTANITAQNTYAGGIAGENARLIADSFNDGSIYAESDGAGGIAGLQNVGGSEIHVVYHSGTVRVKESLAGGIIGKMDSGQLFDAYVSGFVNGKHEIGMIIGQLTGGSVTRSYYDINVLKNYKPSVATKPEKAFGNFDKPDTTSVKGLYHGQMIAQDSIGTKSRQMNFYYGGSFKTALSYDKYSFYPQIIGFANSTIELVKNDSLESVRSITFMEGDGTQANPYILTDESDVIALAETVNSGNTYEGVYFRVKPGVTQFDFADETLNYIFTAIGSANKPFEGSLDGSKANFKIKLNENKDYQGLFGYIGTHGHVYNLSVSGQIKGYNYTAGIAGYNLGNIHDVYNQATIDGRDYTGGIAGYHEGKIENVYNKGAVTGYNYTGGIAGMVKNRLAYSYNIGVIYGKDNVGAIAGFLEQDFISYSYFDSRILSAYRDANGYKKPTKAIGNSNQADSVYGLDKNYMIGANALGSGSLQMNLPTTDWATNLNMDPNQNYPQLRVFAAADNAALTKELSKDSTQTTLYKINYDYNGATERNTDMFQYVMFNYHYKSVVPFKFGYELEGWYLVDEDGTRTKYTDKEGLSLSIFSHEEDITLVAHWEIAKHTVSFIDGNNKVVDSLVIEHGGFIELSDVVPSKNPSATKVYFFDSWNFDVTQRIEKDIKIYATYTEKDRYYNITYLNGDGVVIKQEKAEYGKKAVETQIIPTKLYHDDIAYQFIAWDFNFEELIYESKTINPIFKEVDRWYDVTFVNSDGTPLVTRKVEYKTRALEPDQRPTKAMDERYTYVFSGWDKDISEVTENMTVTAQYESKTRYYIVRFIDGNGKVYNMQDVAYGESAATPSGLPRKEHHDLKAYKFIGWDKEYTYVTEDMTVNALFQQIKRYWDVTFVDGNGDIFMIIKDVEYLSESPLPDLIPTKDATNSHVYKFIGWEDTYKQIGENTIVKAQFEESLRPFTVTFKDGNDEVFSTQTVLYGEHATDPGRPTKKASDQFGFKFTGWDRTLKDITEDTIITAQFTPVDKYYAVVFYGWVNGVKMIVDQQQIEYGMSAIEPLPKLPSTGREDTQNVFTSWKLVSGTGYFDFVEDNMAFEPAYVTQDIKYKVTIINGNQTTVYDVKHGTVFNLPTPYKTNTNQIIYNFLSWQLNGETIQTVGKVYSDLTIEAIFEAVYNYYIVRFFDGNGRLIETQHVLRGDDIKTPSAVPTKNKTTDKVYVFTKWSRAFTDVESDLDIYAEFKEVDRYYTVTFYDANGQVISIQPNIEFGRNAIAPQAPNKLDTPMYRYEFIGWDTPHTNVQDNLDIRPVYEEITKTFEVIFKDGDGKIISTQHVEYGKSAIAPNEASKTPTDDLYYLFIGWNKSFDSVVENMVVDAQFDSVQRWYKVTFMGQNVLKEVVILIVQTVEYGKDATDPIRLIDINFVDDDFVWAIVGWQGDFEEVKEDRVITAEYALVPRYYEVIFQNYDGTELLRHEKVQYGSDAILPNETPIRESEDPNYRFEFTGWSEDVTFITKDLIAIAEYKQYSNVNIVKFIDGDGNELVSYEVYWNQDAPNPIDIGYMPTKEATKQYVYEFVGWDKPLTQVKEDRVITALFKEVERTYRVVFAYDDGKVIKEEHVKYGQSATAPDAALITLPEDTEEHKYSFIWSRQFKVISEDTLITLIVVEEKQEYTYIFYDADGKEYLKVTAPYGTPIEKPVPPTKNMTPQYVYTFVEWDNEIPVFLLENLEFRPIFDETVRTYTVTYYDGNGDIFGEVQIVPYGTNGMIPKEIPTKLSTKQYHYYFRMWNQKPENVKTDLIIDAVFNHELVEYEVTFVDENGLPFNRQLVKYGTGASEPENLPQKPPTYKEVYVFAGWDKSFNYITDDTIVQIRYVTVTRLYMYTFYDEDGITILKQIKGPYGTKIIPPAAPTKTSEDASFKYEFIGWDLPVADELTEDVSYVARYKIVKVKYFVYFYDGNGLVLDAQHIEHGSAAVSPSRIPTKEMTERYYYEFIGWDQSFDEVTQEMHIKPLFERKDRLFTITFNYDGNKQVKITKKYGESINLYTDPIPTAKRKGYSFDRWDKDLTNITQDIQTSPLFIPDRFTIYYYVMDIDGAQTVSEVVTFGQSTNVLPTQYSKLAYEFMGWKLDPQDDYVSYSAGDSFEYDLDDDLLLYAYFKPIDYSIIYDTDGGEILNPDVYNVENKPSILPTPTKEDYKFIGWQLVEVVQQDAASETSFARMSFRYLSAPKMMQATITTTEYFDVDDITYGWVKLIARYEFDGFIEIKEEYKETYKIAYAEITTIHDVEKRKKDDDMGPAYLFGIQLNQTLADLKDKIRNTNIEFIDSNGNSITDLTKVVATGYEVVIRDENNPSVYKDRVTMVLKGDVNGDGNVNVIDLGVITNHINKKSLVISNLMLLALLLNDDDTVDVIDLGVLTNHVNGKQKIYD</sequence>
<reference evidence="4 5" key="1">
    <citation type="submission" date="2019-01" db="EMBL/GenBank/DDBJ databases">
        <authorList>
            <consortium name="Pathogen Informatics"/>
        </authorList>
    </citation>
    <scope>NUCLEOTIDE SEQUENCE [LARGE SCALE GENOMIC DNA]</scope>
    <source>
        <strain evidence="4 5">NCTC10138</strain>
    </source>
</reference>
<dbReference type="PROSITE" id="PS51766">
    <property type="entry name" value="DOCKERIN"/>
    <property type="match status" value="1"/>
</dbReference>
<dbReference type="InterPro" id="IPR016134">
    <property type="entry name" value="Dockerin_dom"/>
</dbReference>
<dbReference type="Gene3D" id="2.60.40.4270">
    <property type="entry name" value="Listeria-Bacteroides repeat domain"/>
    <property type="match status" value="1"/>
</dbReference>
<dbReference type="OrthoDB" id="383566at2"/>
<dbReference type="Pfam" id="PF09479">
    <property type="entry name" value="Flg_new"/>
    <property type="match status" value="5"/>
</dbReference>
<feature type="domain" description="Dockerin" evidence="3">
    <location>
        <begin position="6172"/>
        <end position="6240"/>
    </location>
</feature>
<dbReference type="Gene3D" id="1.10.1330.10">
    <property type="entry name" value="Dockerin domain"/>
    <property type="match status" value="1"/>
</dbReference>
<dbReference type="GO" id="GO:0000272">
    <property type="term" value="P:polysaccharide catabolic process"/>
    <property type="evidence" value="ECO:0007669"/>
    <property type="project" value="InterPro"/>
</dbReference>
<organism evidence="4 5">
    <name type="scientific">Haploplasma axanthum</name>
    <name type="common">Acholeplasma axanthum</name>
    <dbReference type="NCBI Taxonomy" id="29552"/>
    <lineage>
        <taxon>Bacteria</taxon>
        <taxon>Bacillati</taxon>
        <taxon>Mycoplasmatota</taxon>
        <taxon>Mollicutes</taxon>
        <taxon>Acholeplasmatales</taxon>
        <taxon>Acholeplasmataceae</taxon>
        <taxon>Haploplasma</taxon>
    </lineage>
</organism>
<evidence type="ECO:0000313" key="4">
    <source>
        <dbReference type="EMBL" id="VEU81083.1"/>
    </source>
</evidence>
<dbReference type="CDD" id="cd14256">
    <property type="entry name" value="Dockerin_I"/>
    <property type="match status" value="1"/>
</dbReference>
<name>A0A449BF55_HAPAX</name>
<dbReference type="RefSeq" id="WP_129747551.1">
    <property type="nucleotide sequence ID" value="NZ_LR215048.1"/>
</dbReference>
<dbReference type="InterPro" id="IPR018247">
    <property type="entry name" value="EF_Hand_1_Ca_BS"/>
</dbReference>
<feature type="transmembrane region" description="Helical" evidence="2">
    <location>
        <begin position="7"/>
        <end position="25"/>
    </location>
</feature>
<dbReference type="InterPro" id="IPR002105">
    <property type="entry name" value="Dockerin_1_rpt"/>
</dbReference>
<protein>
    <submittedName>
        <fullName evidence="4">The GLUG motif</fullName>
    </submittedName>
</protein>
<dbReference type="GO" id="GO:0030313">
    <property type="term" value="C:cell envelope"/>
    <property type="evidence" value="ECO:0007669"/>
    <property type="project" value="UniProtKB-SubCell"/>
</dbReference>
<evidence type="ECO:0000313" key="5">
    <source>
        <dbReference type="Proteomes" id="UP000289841"/>
    </source>
</evidence>
<dbReference type="InterPro" id="IPR036439">
    <property type="entry name" value="Dockerin_dom_sf"/>
</dbReference>
<dbReference type="SUPFAM" id="SSF63446">
    <property type="entry name" value="Type I dockerin domain"/>
    <property type="match status" value="1"/>
</dbReference>
<keyword evidence="5" id="KW-1185">Reference proteome</keyword>
<dbReference type="STRING" id="1278311.GCA_000428705_00166"/>
<dbReference type="GO" id="GO:0004553">
    <property type="term" value="F:hydrolase activity, hydrolyzing O-glycosyl compounds"/>
    <property type="evidence" value="ECO:0007669"/>
    <property type="project" value="InterPro"/>
</dbReference>
<evidence type="ECO:0000256" key="2">
    <source>
        <dbReference type="SAM" id="Phobius"/>
    </source>
</evidence>
<dbReference type="EMBL" id="LR215048">
    <property type="protein sequence ID" value="VEU81083.1"/>
    <property type="molecule type" value="Genomic_DNA"/>
</dbReference>